<keyword evidence="1" id="KW-1133">Transmembrane helix</keyword>
<gene>
    <name evidence="2" type="ORF">CALFYP39_01463</name>
</gene>
<evidence type="ECO:0000313" key="2">
    <source>
        <dbReference type="EMBL" id="VYU11624.1"/>
    </source>
</evidence>
<name>A0A6N3C8D1_9ACTN</name>
<reference evidence="2" key="1">
    <citation type="submission" date="2019-11" db="EMBL/GenBank/DDBJ databases">
        <authorList>
            <person name="Feng L."/>
        </authorList>
    </citation>
    <scope>NUCLEOTIDE SEQUENCE</scope>
    <source>
        <strain evidence="2">CaerofaciensLFYP39</strain>
    </source>
</reference>
<proteinExistence type="predicted"/>
<dbReference type="EMBL" id="CACRTW010000025">
    <property type="protein sequence ID" value="VYU11624.1"/>
    <property type="molecule type" value="Genomic_DNA"/>
</dbReference>
<evidence type="ECO:0000256" key="1">
    <source>
        <dbReference type="SAM" id="Phobius"/>
    </source>
</evidence>
<keyword evidence="1" id="KW-0812">Transmembrane</keyword>
<dbReference type="AlphaFoldDB" id="A0A6N3C8D1"/>
<sequence length="179" mass="19970">MTVLYTGIQAFCAAVTLCLTIYVVWRDTRHMNTDDKRLKTAEKLAQPSSIAAWLERDPTGDARIVIRNDSDLPVYEVVATIVVTHGAGCCKGEDLESPYQYRKILDLIPPGLHSVSIDMGGFYGMHRHPLVEIAFVCAKGKTWVRRGNGTLDELNVSPFNHYELGLPIDFDLVVPHQNS</sequence>
<keyword evidence="1" id="KW-0472">Membrane</keyword>
<feature type="transmembrane region" description="Helical" evidence="1">
    <location>
        <begin position="6"/>
        <end position="25"/>
    </location>
</feature>
<protein>
    <submittedName>
        <fullName evidence="2">Uncharacterized protein</fullName>
    </submittedName>
</protein>
<accession>A0A6N3C8D1</accession>
<dbReference type="RefSeq" id="WP_156599599.1">
    <property type="nucleotide sequence ID" value="NZ_CACRTW010000025.1"/>
</dbReference>
<organism evidence="2">
    <name type="scientific">Collinsella aerofaciens</name>
    <dbReference type="NCBI Taxonomy" id="74426"/>
    <lineage>
        <taxon>Bacteria</taxon>
        <taxon>Bacillati</taxon>
        <taxon>Actinomycetota</taxon>
        <taxon>Coriobacteriia</taxon>
        <taxon>Coriobacteriales</taxon>
        <taxon>Coriobacteriaceae</taxon>
        <taxon>Collinsella</taxon>
    </lineage>
</organism>